<feature type="non-terminal residue" evidence="2">
    <location>
        <position position="122"/>
    </location>
</feature>
<gene>
    <name evidence="2" type="primary">ORF216382</name>
</gene>
<evidence type="ECO:0000256" key="1">
    <source>
        <dbReference type="SAM" id="MobiDB-lite"/>
    </source>
</evidence>
<organism evidence="2">
    <name type="scientific">Arion vulgaris</name>
    <dbReference type="NCBI Taxonomy" id="1028688"/>
    <lineage>
        <taxon>Eukaryota</taxon>
        <taxon>Metazoa</taxon>
        <taxon>Spiralia</taxon>
        <taxon>Lophotrochozoa</taxon>
        <taxon>Mollusca</taxon>
        <taxon>Gastropoda</taxon>
        <taxon>Heterobranchia</taxon>
        <taxon>Euthyneura</taxon>
        <taxon>Panpulmonata</taxon>
        <taxon>Eupulmonata</taxon>
        <taxon>Stylommatophora</taxon>
        <taxon>Helicina</taxon>
        <taxon>Arionoidea</taxon>
        <taxon>Arionidae</taxon>
        <taxon>Arion</taxon>
    </lineage>
</organism>
<feature type="region of interest" description="Disordered" evidence="1">
    <location>
        <begin position="90"/>
        <end position="122"/>
    </location>
</feature>
<protein>
    <submittedName>
        <fullName evidence="2">Uncharacterized protein</fullName>
    </submittedName>
</protein>
<accession>A0A0B7BZ20</accession>
<name>A0A0B7BZ20_9EUPU</name>
<sequence length="122" mass="13912">MRYQSKQYLCSVSSNEVTFQTKYDLSCGGAHHLKKMISERYIEEERYMSASPTPKKHARVELDATDDDCEKKEVTNDRAECLGLSMDTSPDVVHIKTEPPDDHEKGPAKSELNFFKHSVSRA</sequence>
<dbReference type="AlphaFoldDB" id="A0A0B7BZ20"/>
<feature type="compositionally biased region" description="Basic and acidic residues" evidence="1">
    <location>
        <begin position="93"/>
        <end position="108"/>
    </location>
</feature>
<dbReference type="EMBL" id="HACG01050751">
    <property type="protein sequence ID" value="CEK97616.1"/>
    <property type="molecule type" value="Transcribed_RNA"/>
</dbReference>
<proteinExistence type="predicted"/>
<evidence type="ECO:0000313" key="2">
    <source>
        <dbReference type="EMBL" id="CEK97616.1"/>
    </source>
</evidence>
<reference evidence="2" key="1">
    <citation type="submission" date="2014-12" db="EMBL/GenBank/DDBJ databases">
        <title>Insight into the proteome of Arion vulgaris.</title>
        <authorList>
            <person name="Aradska J."/>
            <person name="Bulat T."/>
            <person name="Smidak R."/>
            <person name="Sarate P."/>
            <person name="Gangsoo J."/>
            <person name="Sialana F."/>
            <person name="Bilban M."/>
            <person name="Lubec G."/>
        </authorList>
    </citation>
    <scope>NUCLEOTIDE SEQUENCE</scope>
    <source>
        <tissue evidence="2">Skin</tissue>
    </source>
</reference>